<evidence type="ECO:0000313" key="3">
    <source>
        <dbReference type="Proteomes" id="UP000024842"/>
    </source>
</evidence>
<proteinExistence type="predicted"/>
<dbReference type="AlphaFoldDB" id="A0A023DYU9"/>
<protein>
    <submittedName>
        <fullName evidence="2">Uncharacterized protein</fullName>
    </submittedName>
</protein>
<evidence type="ECO:0000256" key="1">
    <source>
        <dbReference type="SAM" id="Coils"/>
    </source>
</evidence>
<organism evidence="2 3">
    <name type="scientific">Holospora elegans E1</name>
    <dbReference type="NCBI Taxonomy" id="1427503"/>
    <lineage>
        <taxon>Bacteria</taxon>
        <taxon>Pseudomonadati</taxon>
        <taxon>Pseudomonadota</taxon>
        <taxon>Alphaproteobacteria</taxon>
        <taxon>Holosporales</taxon>
        <taxon>Holosporaceae</taxon>
        <taxon>Holospora</taxon>
    </lineage>
</organism>
<feature type="coiled-coil region" evidence="1">
    <location>
        <begin position="90"/>
        <end position="138"/>
    </location>
</feature>
<gene>
    <name evidence="2" type="ORF">HE1_01019</name>
</gene>
<dbReference type="RefSeq" id="WP_035545417.1">
    <property type="nucleotide sequence ID" value="NZ_BAUP01000124.1"/>
</dbReference>
<accession>A0A023DYU9</accession>
<sequence length="138" mass="16085">MNAQLRARIDTYAKEATSLEQTKIFYQETVAQYKKLTQSFQEQLEKSNRDQMIITENFLNTLKKLDQNSAAPESFAIAESSAVALLWQMINSEIKRIKNLLDQNKKQIENFNNSSNQNKNLIKELNQEKTNLEKKIKN</sequence>
<keyword evidence="1" id="KW-0175">Coiled coil</keyword>
<reference evidence="2 3" key="1">
    <citation type="journal article" date="2014" name="FEMS Microbiol. Lett.">
        <title>Draft genome sequences of three Holospora species (Holospora obtusa, Holospora undulata, and Holospora elegans), endonuclear symbiotic bacteria of the ciliate Paramecium caudatum.</title>
        <authorList>
            <person name="Dohra H."/>
            <person name="Tanaka K."/>
            <person name="Suzuki T."/>
            <person name="Fujishima M."/>
            <person name="Suzuki H."/>
        </authorList>
    </citation>
    <scope>NUCLEOTIDE SEQUENCE [LARGE SCALE GENOMIC DNA]</scope>
    <source>
        <strain evidence="2 3">E1</strain>
    </source>
</reference>
<dbReference type="Proteomes" id="UP000024842">
    <property type="component" value="Unassembled WGS sequence"/>
</dbReference>
<keyword evidence="3" id="KW-1185">Reference proteome</keyword>
<name>A0A023DYU9_9PROT</name>
<evidence type="ECO:0000313" key="2">
    <source>
        <dbReference type="EMBL" id="GAJ46681.1"/>
    </source>
</evidence>
<comment type="caution">
    <text evidence="2">The sequence shown here is derived from an EMBL/GenBank/DDBJ whole genome shotgun (WGS) entry which is preliminary data.</text>
</comment>
<dbReference type="EMBL" id="BAUP01000124">
    <property type="protein sequence ID" value="GAJ46681.1"/>
    <property type="molecule type" value="Genomic_DNA"/>
</dbReference>